<dbReference type="OrthoDB" id="1274115at2759"/>
<evidence type="ECO:0008006" key="7">
    <source>
        <dbReference type="Google" id="ProtNLM"/>
    </source>
</evidence>
<dbReference type="EMBL" id="KL198014">
    <property type="protein sequence ID" value="KDQ22594.1"/>
    <property type="molecule type" value="Genomic_DNA"/>
</dbReference>
<keyword evidence="2" id="KW-0521">NADP</keyword>
<comment type="similarity">
    <text evidence="1 4">Belongs to the short-chain dehydrogenases/reductases (SDR) family.</text>
</comment>
<dbReference type="Pfam" id="PF00106">
    <property type="entry name" value="adh_short"/>
    <property type="match status" value="1"/>
</dbReference>
<reference evidence="6" key="1">
    <citation type="journal article" date="2014" name="Proc. Natl. Acad. Sci. U.S.A.">
        <title>Extensive sampling of basidiomycete genomes demonstrates inadequacy of the white-rot/brown-rot paradigm for wood decay fungi.</title>
        <authorList>
            <person name="Riley R."/>
            <person name="Salamov A.A."/>
            <person name="Brown D.W."/>
            <person name="Nagy L.G."/>
            <person name="Floudas D."/>
            <person name="Held B.W."/>
            <person name="Levasseur A."/>
            <person name="Lombard V."/>
            <person name="Morin E."/>
            <person name="Otillar R."/>
            <person name="Lindquist E.A."/>
            <person name="Sun H."/>
            <person name="LaButti K.M."/>
            <person name="Schmutz J."/>
            <person name="Jabbour D."/>
            <person name="Luo H."/>
            <person name="Baker S.E."/>
            <person name="Pisabarro A.G."/>
            <person name="Walton J.D."/>
            <person name="Blanchette R.A."/>
            <person name="Henrissat B."/>
            <person name="Martin F."/>
            <person name="Cullen D."/>
            <person name="Hibbett D.S."/>
            <person name="Grigoriev I.V."/>
        </authorList>
    </citation>
    <scope>NUCLEOTIDE SEQUENCE [LARGE SCALE GENOMIC DNA]</scope>
    <source>
        <strain evidence="6">PC15</strain>
    </source>
</reference>
<dbReference type="PANTHER" id="PTHR43976">
    <property type="entry name" value="SHORT CHAIN DEHYDROGENASE"/>
    <property type="match status" value="1"/>
</dbReference>
<organism evidence="5 6">
    <name type="scientific">Pleurotus ostreatus (strain PC15)</name>
    <name type="common">Oyster mushroom</name>
    <dbReference type="NCBI Taxonomy" id="1137138"/>
    <lineage>
        <taxon>Eukaryota</taxon>
        <taxon>Fungi</taxon>
        <taxon>Dikarya</taxon>
        <taxon>Basidiomycota</taxon>
        <taxon>Agaricomycotina</taxon>
        <taxon>Agaricomycetes</taxon>
        <taxon>Agaricomycetidae</taxon>
        <taxon>Agaricales</taxon>
        <taxon>Pleurotineae</taxon>
        <taxon>Pleurotaceae</taxon>
        <taxon>Pleurotus</taxon>
    </lineage>
</organism>
<dbReference type="InterPro" id="IPR036291">
    <property type="entry name" value="NAD(P)-bd_dom_sf"/>
</dbReference>
<dbReference type="Gene3D" id="3.40.50.720">
    <property type="entry name" value="NAD(P)-binding Rossmann-like Domain"/>
    <property type="match status" value="1"/>
</dbReference>
<name>A0A067N402_PLEO1</name>
<evidence type="ECO:0000256" key="2">
    <source>
        <dbReference type="ARBA" id="ARBA00022857"/>
    </source>
</evidence>
<dbReference type="HOGENOM" id="CLU_010194_2_9_1"/>
<gene>
    <name evidence="5" type="ORF">PLEOSDRAFT_1068846</name>
</gene>
<dbReference type="Proteomes" id="UP000027073">
    <property type="component" value="Unassembled WGS sequence"/>
</dbReference>
<protein>
    <recommendedName>
        <fullName evidence="7">NAD(P)-binding protein</fullName>
    </recommendedName>
</protein>
<dbReference type="PRINTS" id="PR00081">
    <property type="entry name" value="GDHRDH"/>
</dbReference>
<dbReference type="STRING" id="1137138.A0A067N402"/>
<evidence type="ECO:0000256" key="3">
    <source>
        <dbReference type="ARBA" id="ARBA00023002"/>
    </source>
</evidence>
<dbReference type="InterPro" id="IPR051911">
    <property type="entry name" value="SDR_oxidoreductase"/>
</dbReference>
<evidence type="ECO:0000313" key="5">
    <source>
        <dbReference type="EMBL" id="KDQ22594.1"/>
    </source>
</evidence>
<dbReference type="VEuPathDB" id="FungiDB:PLEOSDRAFT_1068846"/>
<dbReference type="InterPro" id="IPR002347">
    <property type="entry name" value="SDR_fam"/>
</dbReference>
<evidence type="ECO:0000313" key="6">
    <source>
        <dbReference type="Proteomes" id="UP000027073"/>
    </source>
</evidence>
<dbReference type="InParanoid" id="A0A067N402"/>
<keyword evidence="3" id="KW-0560">Oxidoreductase</keyword>
<dbReference type="PROSITE" id="PS00061">
    <property type="entry name" value="ADH_SHORT"/>
    <property type="match status" value="1"/>
</dbReference>
<dbReference type="AlphaFoldDB" id="A0A067N402"/>
<dbReference type="SUPFAM" id="SSF51735">
    <property type="entry name" value="NAD(P)-binding Rossmann-fold domains"/>
    <property type="match status" value="1"/>
</dbReference>
<dbReference type="PANTHER" id="PTHR43976:SF16">
    <property type="entry name" value="SHORT-CHAIN DEHYDROGENASE_REDUCTASE FAMILY PROTEIN"/>
    <property type="match status" value="1"/>
</dbReference>
<evidence type="ECO:0000256" key="1">
    <source>
        <dbReference type="ARBA" id="ARBA00006484"/>
    </source>
</evidence>
<dbReference type="InterPro" id="IPR020904">
    <property type="entry name" value="Sc_DH/Rdtase_CS"/>
</dbReference>
<dbReference type="PRINTS" id="PR00080">
    <property type="entry name" value="SDRFAMILY"/>
</dbReference>
<accession>A0A067N402</accession>
<dbReference type="FunCoup" id="A0A067N402">
    <property type="interactions" value="288"/>
</dbReference>
<sequence length="290" mass="31368">MAPQVWFITGASRGLGRSVTETVLQNGDIVVATARSTSVFSDLTSKYPESQLLVLSLDVSNVDAIKAAFKAATDKFGRIDVVYNNAGAFTVGEAEAIPEADARKLFDVNFWAASNVALEAVRVLREVNKPQGGRIITIGSATGFAPLPGSNYYAASKFAIEGFIDALSMELDPAWNIRLTLVRPGGYDTGWEKGAQFYPAHPAYTAPHMPTEFGRQYMKTFKGYEGDPVKFAQTVYFKVAKAENPPSKLSLGLDCVGMVEGKLKAISDEAEKYKSWSAGLNKSDPPLNFA</sequence>
<proteinExistence type="inferred from homology"/>
<dbReference type="GO" id="GO:0016491">
    <property type="term" value="F:oxidoreductase activity"/>
    <property type="evidence" value="ECO:0007669"/>
    <property type="project" value="UniProtKB-KW"/>
</dbReference>
<evidence type="ECO:0000256" key="4">
    <source>
        <dbReference type="RuleBase" id="RU000363"/>
    </source>
</evidence>